<sequence>MSQQEKEVVKGVVEWRINVVDDHDNYSSSSLLLLPSMVVACVWGAMVGFSMKVCKFVKKAWKMGLDDPRKFIHGLKVGVALSAVSLFYYMKPLYNGVGGNSMWAVMTVVVVFEHTAGATICKVINRICGTSLAGFLAIGVHWLASRAGEQWGPLIAGVSLFLLASAATFSRFIPIIKARFDYGCMVFILTFCLVSVSGYRVDKLMDLAQQRVSTVIIGTCLCIIVNMTVCPIWAGQELHLLVTNNLDKLANSLQGSVDQYFNNNQQEGVSDEDCRKKLIGYKCVLSSKATEETMANLARWEPAHGRFNFRHPWKQYVKIGASMRTYASCLDALIACINSHDQASDLIKKKLSSISVKLGSKSADVIREVTTTMRNMRKSSKVDMLVIEMNNAAQELRDLLNNSHSNNLLVIPQKPPTTEDDHQEVGPVVESNNMMMIPVMEIIQVVTVASLLIETVSRVEDIVKTVDELSRLAKFKEPKCVKAKQPSNNIIVDNKIYPTQQQNHHDDHHQEAAIDDNDNNNNNNKTLQMV</sequence>
<evidence type="ECO:0000256" key="1">
    <source>
        <dbReference type="ARBA" id="ARBA00004141"/>
    </source>
</evidence>
<feature type="transmembrane region" description="Helical" evidence="10">
    <location>
        <begin position="150"/>
        <end position="170"/>
    </location>
</feature>
<keyword evidence="7 10" id="KW-0472">Membrane</keyword>
<keyword evidence="6" id="KW-0406">Ion transport</keyword>
<evidence type="ECO:0000256" key="2">
    <source>
        <dbReference type="ARBA" id="ARBA00007079"/>
    </source>
</evidence>
<keyword evidence="12" id="KW-1185">Reference proteome</keyword>
<evidence type="ECO:0000256" key="9">
    <source>
        <dbReference type="SAM" id="MobiDB-lite"/>
    </source>
</evidence>
<evidence type="ECO:0000256" key="6">
    <source>
        <dbReference type="ARBA" id="ARBA00023065"/>
    </source>
</evidence>
<evidence type="ECO:0000256" key="5">
    <source>
        <dbReference type="ARBA" id="ARBA00022989"/>
    </source>
</evidence>
<keyword evidence="3" id="KW-0813">Transport</keyword>
<feature type="transmembrane region" description="Helical" evidence="10">
    <location>
        <begin position="31"/>
        <end position="50"/>
    </location>
</feature>
<evidence type="ECO:0000256" key="3">
    <source>
        <dbReference type="ARBA" id="ARBA00022448"/>
    </source>
</evidence>
<protein>
    <recommendedName>
        <fullName evidence="13">Aluminum-activated malate transporter</fullName>
    </recommendedName>
</protein>
<evidence type="ECO:0000256" key="7">
    <source>
        <dbReference type="ARBA" id="ARBA00023136"/>
    </source>
</evidence>
<evidence type="ECO:0000313" key="12">
    <source>
        <dbReference type="Proteomes" id="UP001341840"/>
    </source>
</evidence>
<dbReference type="EMBL" id="JASCZI010061081">
    <property type="protein sequence ID" value="MED6137550.1"/>
    <property type="molecule type" value="Genomic_DNA"/>
</dbReference>
<feature type="transmembrane region" description="Helical" evidence="10">
    <location>
        <begin position="102"/>
        <end position="120"/>
    </location>
</feature>
<keyword evidence="8" id="KW-0407">Ion channel</keyword>
<proteinExistence type="inferred from homology"/>
<dbReference type="PANTHER" id="PTHR31086">
    <property type="entry name" value="ALUMINUM-ACTIVATED MALATE TRANSPORTER 10"/>
    <property type="match status" value="1"/>
</dbReference>
<dbReference type="Pfam" id="PF11744">
    <property type="entry name" value="ALMT"/>
    <property type="match status" value="1"/>
</dbReference>
<organism evidence="11 12">
    <name type="scientific">Stylosanthes scabra</name>
    <dbReference type="NCBI Taxonomy" id="79078"/>
    <lineage>
        <taxon>Eukaryota</taxon>
        <taxon>Viridiplantae</taxon>
        <taxon>Streptophyta</taxon>
        <taxon>Embryophyta</taxon>
        <taxon>Tracheophyta</taxon>
        <taxon>Spermatophyta</taxon>
        <taxon>Magnoliopsida</taxon>
        <taxon>eudicotyledons</taxon>
        <taxon>Gunneridae</taxon>
        <taxon>Pentapetalae</taxon>
        <taxon>rosids</taxon>
        <taxon>fabids</taxon>
        <taxon>Fabales</taxon>
        <taxon>Fabaceae</taxon>
        <taxon>Papilionoideae</taxon>
        <taxon>50 kb inversion clade</taxon>
        <taxon>dalbergioids sensu lato</taxon>
        <taxon>Dalbergieae</taxon>
        <taxon>Pterocarpus clade</taxon>
        <taxon>Stylosanthes</taxon>
    </lineage>
</organism>
<feature type="region of interest" description="Disordered" evidence="9">
    <location>
        <begin position="500"/>
        <end position="530"/>
    </location>
</feature>
<dbReference type="InterPro" id="IPR020966">
    <property type="entry name" value="ALMT"/>
</dbReference>
<evidence type="ECO:0000256" key="4">
    <source>
        <dbReference type="ARBA" id="ARBA00022692"/>
    </source>
</evidence>
<feature type="transmembrane region" description="Helical" evidence="10">
    <location>
        <begin position="182"/>
        <end position="201"/>
    </location>
</feature>
<accession>A0ABU6SMJ7</accession>
<gene>
    <name evidence="11" type="ORF">PIB30_066001</name>
</gene>
<feature type="transmembrane region" description="Helical" evidence="10">
    <location>
        <begin position="127"/>
        <end position="144"/>
    </location>
</feature>
<name>A0ABU6SMJ7_9FABA</name>
<reference evidence="11 12" key="1">
    <citation type="journal article" date="2023" name="Plants (Basel)">
        <title>Bridging the Gap: Combining Genomics and Transcriptomics Approaches to Understand Stylosanthes scabra, an Orphan Legume from the Brazilian Caatinga.</title>
        <authorList>
            <person name="Ferreira-Neto J.R.C."/>
            <person name="da Silva M.D."/>
            <person name="Binneck E."/>
            <person name="de Melo N.F."/>
            <person name="da Silva R.H."/>
            <person name="de Melo A.L.T.M."/>
            <person name="Pandolfi V."/>
            <person name="Bustamante F.O."/>
            <person name="Brasileiro-Vidal A.C."/>
            <person name="Benko-Iseppon A.M."/>
        </authorList>
    </citation>
    <scope>NUCLEOTIDE SEQUENCE [LARGE SCALE GENOMIC DNA]</scope>
    <source>
        <tissue evidence="11">Leaves</tissue>
    </source>
</reference>
<evidence type="ECO:0000256" key="8">
    <source>
        <dbReference type="ARBA" id="ARBA00023303"/>
    </source>
</evidence>
<comment type="caution">
    <text evidence="11">The sequence shown here is derived from an EMBL/GenBank/DDBJ whole genome shotgun (WGS) entry which is preliminary data.</text>
</comment>
<comment type="subcellular location">
    <subcellularLocation>
        <location evidence="1">Membrane</location>
        <topology evidence="1">Multi-pass membrane protein</topology>
    </subcellularLocation>
</comment>
<feature type="transmembrane region" description="Helical" evidence="10">
    <location>
        <begin position="213"/>
        <end position="234"/>
    </location>
</feature>
<keyword evidence="4 10" id="KW-0812">Transmembrane</keyword>
<evidence type="ECO:0008006" key="13">
    <source>
        <dbReference type="Google" id="ProtNLM"/>
    </source>
</evidence>
<comment type="similarity">
    <text evidence="2">Belongs to the aromatic acid exporter (TC 2.A.85) family.</text>
</comment>
<evidence type="ECO:0000313" key="11">
    <source>
        <dbReference type="EMBL" id="MED6137550.1"/>
    </source>
</evidence>
<keyword evidence="5 10" id="KW-1133">Transmembrane helix</keyword>
<feature type="compositionally biased region" description="Basic and acidic residues" evidence="9">
    <location>
        <begin position="503"/>
        <end position="512"/>
    </location>
</feature>
<feature type="transmembrane region" description="Helical" evidence="10">
    <location>
        <begin position="71"/>
        <end position="90"/>
    </location>
</feature>
<dbReference type="Proteomes" id="UP001341840">
    <property type="component" value="Unassembled WGS sequence"/>
</dbReference>
<evidence type="ECO:0000256" key="10">
    <source>
        <dbReference type="SAM" id="Phobius"/>
    </source>
</evidence>